<reference evidence="1" key="1">
    <citation type="journal article" date="2020" name="mSystems">
        <title>Genome- and Community-Level Interaction Insights into Carbon Utilization and Element Cycling Functions of Hydrothermarchaeota in Hydrothermal Sediment.</title>
        <authorList>
            <person name="Zhou Z."/>
            <person name="Liu Y."/>
            <person name="Xu W."/>
            <person name="Pan J."/>
            <person name="Luo Z.H."/>
            <person name="Li M."/>
        </authorList>
    </citation>
    <scope>NUCLEOTIDE SEQUENCE [LARGE SCALE GENOMIC DNA]</scope>
    <source>
        <strain evidence="1">SpSt-897</strain>
    </source>
</reference>
<accession>A0A7C3V5N4</accession>
<sequence length="185" mass="21344">METTEVGPQVPESQESAILKSLTLGIVGDLGRLFKEHGLGQKPIKIIEFLVFAMFVVTETFTTVKQGLEGARQGLDRFHEDMIEYIFTEFFFKTTKAKDMAEVEARFQDLNRLINDRYQEYRRNFYDDYHDREMKFQRTFDSLAGHLLSEPIAASEEKNRLIAAFSVKLAHFWSGCLSSFPHSDG</sequence>
<proteinExistence type="predicted"/>
<dbReference type="EMBL" id="DTMF01000220">
    <property type="protein sequence ID" value="HGF34534.1"/>
    <property type="molecule type" value="Genomic_DNA"/>
</dbReference>
<comment type="caution">
    <text evidence="1">The sequence shown here is derived from an EMBL/GenBank/DDBJ whole genome shotgun (WGS) entry which is preliminary data.</text>
</comment>
<gene>
    <name evidence="1" type="ORF">ENW96_09145</name>
</gene>
<evidence type="ECO:0000313" key="1">
    <source>
        <dbReference type="EMBL" id="HGF34534.1"/>
    </source>
</evidence>
<organism evidence="1">
    <name type="scientific">Desulfobacca acetoxidans</name>
    <dbReference type="NCBI Taxonomy" id="60893"/>
    <lineage>
        <taxon>Bacteria</taxon>
        <taxon>Pseudomonadati</taxon>
        <taxon>Thermodesulfobacteriota</taxon>
        <taxon>Desulfobaccia</taxon>
        <taxon>Desulfobaccales</taxon>
        <taxon>Desulfobaccaceae</taxon>
        <taxon>Desulfobacca</taxon>
    </lineage>
</organism>
<dbReference type="AlphaFoldDB" id="A0A7C3V5N4"/>
<name>A0A7C3V5N4_9BACT</name>
<protein>
    <submittedName>
        <fullName evidence="1">Uncharacterized protein</fullName>
    </submittedName>
</protein>